<accession>A0A5D0CPS5</accession>
<evidence type="ECO:0000256" key="1">
    <source>
        <dbReference type="ARBA" id="ARBA00001966"/>
    </source>
</evidence>
<keyword evidence="4" id="KW-0479">Metal-binding</keyword>
<evidence type="ECO:0000259" key="7">
    <source>
        <dbReference type="PROSITE" id="PS51918"/>
    </source>
</evidence>
<dbReference type="PROSITE" id="PS01305">
    <property type="entry name" value="MOAA_NIFB_PQQE"/>
    <property type="match status" value="1"/>
</dbReference>
<keyword evidence="2" id="KW-0004">4Fe-4S</keyword>
<dbReference type="InterPro" id="IPR000385">
    <property type="entry name" value="MoaA_NifB_PqqE_Fe-S-bd_CS"/>
</dbReference>
<evidence type="ECO:0000256" key="4">
    <source>
        <dbReference type="ARBA" id="ARBA00022723"/>
    </source>
</evidence>
<reference evidence="8 9" key="1">
    <citation type="submission" date="2019-08" db="EMBL/GenBank/DDBJ databases">
        <title>Genome sequencing of Paenibacillus faecis DSM 23593(T).</title>
        <authorList>
            <person name="Kook J.-K."/>
            <person name="Park S.-N."/>
            <person name="Lim Y.K."/>
        </authorList>
    </citation>
    <scope>NUCLEOTIDE SEQUENCE [LARGE SCALE GENOMIC DNA]</scope>
    <source>
        <strain evidence="8 9">DSM 23593</strain>
    </source>
</reference>
<dbReference type="SFLD" id="SFLDG01067">
    <property type="entry name" value="SPASM/twitch_domain_containing"/>
    <property type="match status" value="1"/>
</dbReference>
<dbReference type="SFLD" id="SFLDS00029">
    <property type="entry name" value="Radical_SAM"/>
    <property type="match status" value="1"/>
</dbReference>
<dbReference type="InterPro" id="IPR007197">
    <property type="entry name" value="rSAM"/>
</dbReference>
<dbReference type="PANTHER" id="PTHR43273:SF8">
    <property type="entry name" value="RADICAL SAM DOMAIN PROTEIN"/>
    <property type="match status" value="1"/>
</dbReference>
<proteinExistence type="predicted"/>
<gene>
    <name evidence="8" type="ORF">FRY98_18520</name>
</gene>
<dbReference type="SUPFAM" id="SSF102114">
    <property type="entry name" value="Radical SAM enzymes"/>
    <property type="match status" value="1"/>
</dbReference>
<keyword evidence="9" id="KW-1185">Reference proteome</keyword>
<dbReference type="CDD" id="cd01335">
    <property type="entry name" value="Radical_SAM"/>
    <property type="match status" value="1"/>
</dbReference>
<evidence type="ECO:0000256" key="2">
    <source>
        <dbReference type="ARBA" id="ARBA00022485"/>
    </source>
</evidence>
<organism evidence="8 9">
    <name type="scientific">Paenibacillus faecis</name>
    <dbReference type="NCBI Taxonomy" id="862114"/>
    <lineage>
        <taxon>Bacteria</taxon>
        <taxon>Bacillati</taxon>
        <taxon>Bacillota</taxon>
        <taxon>Bacilli</taxon>
        <taxon>Bacillales</taxon>
        <taxon>Paenibacillaceae</taxon>
        <taxon>Paenibacillus</taxon>
    </lineage>
</organism>
<dbReference type="PANTHER" id="PTHR43273">
    <property type="entry name" value="ANAEROBIC SULFATASE-MATURATING ENZYME HOMOLOG ASLB-RELATED"/>
    <property type="match status" value="1"/>
</dbReference>
<dbReference type="GO" id="GO:0046872">
    <property type="term" value="F:metal ion binding"/>
    <property type="evidence" value="ECO:0007669"/>
    <property type="project" value="UniProtKB-KW"/>
</dbReference>
<dbReference type="Proteomes" id="UP000325218">
    <property type="component" value="Unassembled WGS sequence"/>
</dbReference>
<dbReference type="Pfam" id="PF04055">
    <property type="entry name" value="Radical_SAM"/>
    <property type="match status" value="1"/>
</dbReference>
<dbReference type="SFLD" id="SFLDG01386">
    <property type="entry name" value="main_SPASM_domain-containing"/>
    <property type="match status" value="1"/>
</dbReference>
<keyword evidence="5" id="KW-0408">Iron</keyword>
<dbReference type="OrthoDB" id="9808591at2"/>
<dbReference type="InterPro" id="IPR023885">
    <property type="entry name" value="4Fe4S-binding_SPASM_dom"/>
</dbReference>
<comment type="caution">
    <text evidence="8">The sequence shown here is derived from an EMBL/GenBank/DDBJ whole genome shotgun (WGS) entry which is preliminary data.</text>
</comment>
<dbReference type="InterPro" id="IPR023867">
    <property type="entry name" value="Sulphatase_maturase_rSAM"/>
</dbReference>
<evidence type="ECO:0000256" key="3">
    <source>
        <dbReference type="ARBA" id="ARBA00022691"/>
    </source>
</evidence>
<keyword evidence="6" id="KW-0411">Iron-sulfur</keyword>
<dbReference type="AlphaFoldDB" id="A0A5D0CPS5"/>
<protein>
    <submittedName>
        <fullName evidence="8">Radical SAM protein</fullName>
    </submittedName>
</protein>
<evidence type="ECO:0000313" key="8">
    <source>
        <dbReference type="EMBL" id="TYA11185.1"/>
    </source>
</evidence>
<keyword evidence="3" id="KW-0949">S-adenosyl-L-methionine</keyword>
<dbReference type="InterPro" id="IPR013785">
    <property type="entry name" value="Aldolase_TIM"/>
</dbReference>
<evidence type="ECO:0000256" key="6">
    <source>
        <dbReference type="ARBA" id="ARBA00023014"/>
    </source>
</evidence>
<dbReference type="NCBIfam" id="TIGR04085">
    <property type="entry name" value="rSAM_more_4Fe4S"/>
    <property type="match status" value="1"/>
</dbReference>
<comment type="cofactor">
    <cofactor evidence="1">
        <name>[4Fe-4S] cluster</name>
        <dbReference type="ChEBI" id="CHEBI:49883"/>
    </cofactor>
</comment>
<dbReference type="SFLD" id="SFLDG01384">
    <property type="entry name" value="thioether_bond_formation_requi"/>
    <property type="match status" value="1"/>
</dbReference>
<dbReference type="GO" id="GO:0016491">
    <property type="term" value="F:oxidoreductase activity"/>
    <property type="evidence" value="ECO:0007669"/>
    <property type="project" value="InterPro"/>
</dbReference>
<dbReference type="InterPro" id="IPR058240">
    <property type="entry name" value="rSAM_sf"/>
</dbReference>
<evidence type="ECO:0000256" key="5">
    <source>
        <dbReference type="ARBA" id="ARBA00023004"/>
    </source>
</evidence>
<dbReference type="EMBL" id="VSDO01000004">
    <property type="protein sequence ID" value="TYA11185.1"/>
    <property type="molecule type" value="Genomic_DNA"/>
</dbReference>
<evidence type="ECO:0000313" key="9">
    <source>
        <dbReference type="Proteomes" id="UP000325218"/>
    </source>
</evidence>
<dbReference type="GO" id="GO:0051539">
    <property type="term" value="F:4 iron, 4 sulfur cluster binding"/>
    <property type="evidence" value="ECO:0007669"/>
    <property type="project" value="UniProtKB-KW"/>
</dbReference>
<dbReference type="Gene3D" id="3.20.20.70">
    <property type="entry name" value="Aldolase class I"/>
    <property type="match status" value="1"/>
</dbReference>
<sequence>MTHLSTRRKVLSSANTEALRRRIPVRTEQAVAGPEGRAATLASPFLTFTESGEYFVFDGSSGVMSRIGKLVYDILNLSPIYDIYGEEDLVKLRELLTPKYAEAEIDEAVGAIQDFNRQGFLEHKHKIYELFDEKYESAQNGYFGGCLWLNLSHDCNLRCTYCFGNGGDYGHSRMLMTRETAKACIDYWYAHLNRDQKLFDVAFFGGEPLMNQEVLFFAVEYINQLMSGHSGRVRYNITTNGTILNDKLLRLFKDNDFLVSISIDGIEKIHNRNRPFASGRGSFGRILQNIAELKREFSPLSSQITVRKRDIPFLTPSVEMLWEAGVNRVHSNLVFHEDEIYEYEDFAEYEQQIGRLAAMTFANIMDDKPYTYHGLVRLAGRIHKKKFSDSCFLWQNGAFIFTPEGDAYRCYRYIGNPEYKLGSIQDSGLALLDNRFKKERVSKCSACWAQLYCGDGCAYENEIYTGDPEVPAEAWCAKTKIMLKQSLKFYARMQVECPEKAKQYFNWS</sequence>
<dbReference type="PROSITE" id="PS51918">
    <property type="entry name" value="RADICAL_SAM"/>
    <property type="match status" value="1"/>
</dbReference>
<name>A0A5D0CPS5_9BACL</name>
<feature type="domain" description="Radical SAM core" evidence="7">
    <location>
        <begin position="141"/>
        <end position="375"/>
    </location>
</feature>